<evidence type="ECO:0000313" key="3">
    <source>
        <dbReference type="Proteomes" id="UP000285112"/>
    </source>
</evidence>
<dbReference type="OrthoDB" id="3533156at2"/>
<gene>
    <name evidence="2" type="ORF">D5S19_25070</name>
</gene>
<evidence type="ECO:0000259" key="1">
    <source>
        <dbReference type="Pfam" id="PF13302"/>
    </source>
</evidence>
<dbReference type="GO" id="GO:0016747">
    <property type="term" value="F:acyltransferase activity, transferring groups other than amino-acyl groups"/>
    <property type="evidence" value="ECO:0007669"/>
    <property type="project" value="InterPro"/>
</dbReference>
<accession>A0A419HTQ5</accession>
<comment type="caution">
    <text evidence="2">The sequence shown here is derived from an EMBL/GenBank/DDBJ whole genome shotgun (WGS) entry which is preliminary data.</text>
</comment>
<dbReference type="InterPro" id="IPR016181">
    <property type="entry name" value="Acyl_CoA_acyltransferase"/>
</dbReference>
<dbReference type="Pfam" id="PF13302">
    <property type="entry name" value="Acetyltransf_3"/>
    <property type="match status" value="1"/>
</dbReference>
<evidence type="ECO:0000313" key="2">
    <source>
        <dbReference type="EMBL" id="RJQ80226.1"/>
    </source>
</evidence>
<sequence length="93" mass="10534">MTGRGGLSYRDFDGVRPLDLGFRAAHWAKGDATEIGRAGLAYAFTRLAALEVVTFAEARNVRSRAVMERLGFTWQREIRYRDAPCALYERTAY</sequence>
<protein>
    <submittedName>
        <fullName evidence="2">N-acetyltransferase</fullName>
    </submittedName>
</protein>
<name>A0A419HTQ5_9PSEU</name>
<dbReference type="Gene3D" id="3.40.630.30">
    <property type="match status" value="1"/>
</dbReference>
<proteinExistence type="predicted"/>
<dbReference type="InterPro" id="IPR000182">
    <property type="entry name" value="GNAT_dom"/>
</dbReference>
<dbReference type="Proteomes" id="UP000285112">
    <property type="component" value="Unassembled WGS sequence"/>
</dbReference>
<dbReference type="EMBL" id="QZFV01000116">
    <property type="protein sequence ID" value="RJQ80226.1"/>
    <property type="molecule type" value="Genomic_DNA"/>
</dbReference>
<keyword evidence="3" id="KW-1185">Reference proteome</keyword>
<reference evidence="2 3" key="1">
    <citation type="submission" date="2018-09" db="EMBL/GenBank/DDBJ databases">
        <title>YIM PH 21725 draft genome.</title>
        <authorList>
            <person name="Miao C."/>
        </authorList>
    </citation>
    <scope>NUCLEOTIDE SEQUENCE [LARGE SCALE GENOMIC DNA]</scope>
    <source>
        <strain evidence="3">YIM PH21725</strain>
    </source>
</reference>
<dbReference type="SUPFAM" id="SSF55729">
    <property type="entry name" value="Acyl-CoA N-acyltransferases (Nat)"/>
    <property type="match status" value="1"/>
</dbReference>
<organism evidence="2 3">
    <name type="scientific">Amycolatopsis panacis</name>
    <dbReference type="NCBI Taxonomy" id="2340917"/>
    <lineage>
        <taxon>Bacteria</taxon>
        <taxon>Bacillati</taxon>
        <taxon>Actinomycetota</taxon>
        <taxon>Actinomycetes</taxon>
        <taxon>Pseudonocardiales</taxon>
        <taxon>Pseudonocardiaceae</taxon>
        <taxon>Amycolatopsis</taxon>
    </lineage>
</organism>
<feature type="domain" description="N-acetyltransferase" evidence="1">
    <location>
        <begin position="3"/>
        <end position="73"/>
    </location>
</feature>
<dbReference type="AlphaFoldDB" id="A0A419HTQ5"/>
<keyword evidence="2" id="KW-0808">Transferase</keyword>